<feature type="compositionally biased region" description="Low complexity" evidence="11">
    <location>
        <begin position="1287"/>
        <end position="1296"/>
    </location>
</feature>
<keyword evidence="5" id="KW-0378">Hydrolase</keyword>
<sequence length="1390" mass="148047">MLQKKSFVKKTRGGKVVKVVREHYLRDDIWSGSPLDPGCDPSAHKLAPDAQHYLVIDTNVALHQMDFLEHPAISDVVVCRTVVEEVEHRNKAGGQRLKSLCQSATKRFYVFSNEHHKDTYVKEEPGESPNDRNDRAIRVAAKWYADRLPQMPIILLTNDAGNRAAAAAMGLTAMSLGQYVRNRVDAPELQDLVARQEFMDEDEAALAAEGVTTAAAGSRGGAAGPGPGSSRDAAAAAAAAGASGQRSSKRKRVYEQHRPMSDINTGIAAGRYHQGALRVSRFSPFEGWVSSEAVGADILISGRIDMNRAMDGDIVAVELLPESQWKGASKTLPGSAAAAAGDQSPGSEGGPEEENQGEMATEIFQVAPEQDLEGPAALTAATADGRRPTARVIGIIRRNWRSRGYCGSLKPEELGPGSSTHSLLFVPVDRRYPMIRIQTRQGGQLMDKRLVVAIDGWDTDSMYPSGHYVRTLGVIGDRDVETDVLLIENDINTAPFSPAVHECVPPLPWAVTEADIADPNREDLRDRCICSVDPPGCMDIDDALHARSLPNGNFEVGVHIADVTHFLLPGTAMDLEAASRATTTYLVQRRIDMLPKPLTEDICSLRGGVERLAFSAIWEMTPGAEVVSVRFTKSVIASRAALTYAEAQTRIDDERLHDEVTLGLRTLMSLSKQLRAKRFEAGALSLASPEVKFKIDTETHNPLDVGMYQTLDTNSMVEEMMLLANVAVASAISARFPSCSLLRRHQTPAPRQFEPLLAAAASAGFSLDCSSSKALAASLDEAVRGDDAYFNKLVRIMATRCMTQAQYFGSGEVAPADYHHYGLASPIYTHFTSPIRRYADVVVHRLLAAAIGIAPLPDSVRDKDALHDCANNLNTRHRNAQMAGRASVELHTLVFFKDNSVVADARVVMVKQNGLVVFVPKYGIEGPVYLTPKDAANNANATQQFVLDEEKQTVVSTDGSIRFAVFDNLSGASTMRAAGAVMLLIVSIGLVHASTYPTLEDAVNQTPELSVLTERVDAFPSFANQLLATDFVGTLFAPMDSALKPIEKFANMLLSNPSTATDMLGLFVVPGKMLKLSDLQDGMKLTTLNNQQVTVNIKTAADGQPIYYINQARIASGNIYAGQSIIHLMAGVIVAPSKQLLLSAALKTAGWSDNNPPATVNLSPNGPEQPTVEEPATEEPAPTAEPQTPVPSDTDVTYDEQPANDDVSYEYGPDESEPSQEAPVPTVPATDATPEAPAAPATPTTTAPAQQQPSVPVTVVPTPSTPSAPQQQSDSSITLEAGQVNTTTSAPAATPTPATPKPAPATTTPATTTTTKPAASPAPVTTKPTTTTTTATPAAATTAGTTTTAATPAATSTGLPAAKTTSASSSVVVSAFAAVVPAVLALMMMA</sequence>
<keyword evidence="4" id="KW-0540">Nuclease</keyword>
<dbReference type="InterPro" id="IPR036378">
    <property type="entry name" value="FAS1_dom_sf"/>
</dbReference>
<evidence type="ECO:0000259" key="12">
    <source>
        <dbReference type="PROSITE" id="PS50213"/>
    </source>
</evidence>
<keyword evidence="14" id="KW-1185">Reference proteome</keyword>
<dbReference type="Pfam" id="PF17216">
    <property type="entry name" value="Rrp44_CSD1"/>
    <property type="match status" value="1"/>
</dbReference>
<feature type="region of interest" description="Disordered" evidence="11">
    <location>
        <begin position="1287"/>
        <end position="1361"/>
    </location>
</feature>
<name>A0ABY8UDD3_TETOB</name>
<dbReference type="Gene3D" id="2.40.50.140">
    <property type="entry name" value="Nucleic acid-binding proteins"/>
    <property type="match status" value="1"/>
</dbReference>
<dbReference type="InterPro" id="IPR033771">
    <property type="entry name" value="Rrp44_CSD1"/>
</dbReference>
<dbReference type="PANTHER" id="PTHR23355:SF35">
    <property type="entry name" value="EXOSOME COMPLEX EXONUCLEASE RRP44"/>
    <property type="match status" value="1"/>
</dbReference>
<feature type="compositionally biased region" description="Gly residues" evidence="11">
    <location>
        <begin position="218"/>
        <end position="227"/>
    </location>
</feature>
<dbReference type="InterPro" id="IPR033770">
    <property type="entry name" value="RRP44_S1"/>
</dbReference>
<dbReference type="Pfam" id="PF17215">
    <property type="entry name" value="Rrp44_S1"/>
    <property type="match status" value="1"/>
</dbReference>
<dbReference type="Proteomes" id="UP001244341">
    <property type="component" value="Chromosome 10b"/>
</dbReference>
<dbReference type="PROSITE" id="PS01175">
    <property type="entry name" value="RIBONUCLEASE_II"/>
    <property type="match status" value="1"/>
</dbReference>
<feature type="compositionally biased region" description="Polar residues" evidence="11">
    <location>
        <begin position="1151"/>
        <end position="1166"/>
    </location>
</feature>
<evidence type="ECO:0000256" key="9">
    <source>
        <dbReference type="ARBA" id="ARBA00023242"/>
    </source>
</evidence>
<dbReference type="Pfam" id="PF17849">
    <property type="entry name" value="OB_Dis3"/>
    <property type="match status" value="1"/>
</dbReference>
<evidence type="ECO:0000256" key="1">
    <source>
        <dbReference type="ARBA" id="ARBA00004123"/>
    </source>
</evidence>
<dbReference type="SMART" id="SM00670">
    <property type="entry name" value="PINc"/>
    <property type="match status" value="1"/>
</dbReference>
<feature type="region of interest" description="Disordered" evidence="11">
    <location>
        <begin position="215"/>
        <end position="258"/>
    </location>
</feature>
<dbReference type="Gene3D" id="2.30.180.10">
    <property type="entry name" value="FAS1 domain"/>
    <property type="match status" value="1"/>
</dbReference>
<dbReference type="SUPFAM" id="SSF82153">
    <property type="entry name" value="FAS1 domain"/>
    <property type="match status" value="1"/>
</dbReference>
<feature type="domain" description="FAS1" evidence="12">
    <location>
        <begin position="996"/>
        <end position="1133"/>
    </location>
</feature>
<dbReference type="SMART" id="SM00554">
    <property type="entry name" value="FAS1"/>
    <property type="match status" value="1"/>
</dbReference>
<evidence type="ECO:0000256" key="3">
    <source>
        <dbReference type="ARBA" id="ARBA00022552"/>
    </source>
</evidence>
<keyword evidence="9" id="KW-0539">Nucleus</keyword>
<dbReference type="Gene3D" id="2.40.50.690">
    <property type="match status" value="1"/>
</dbReference>
<feature type="compositionally biased region" description="Low complexity" evidence="11">
    <location>
        <begin position="228"/>
        <end position="244"/>
    </location>
</feature>
<evidence type="ECO:0000313" key="13">
    <source>
        <dbReference type="EMBL" id="WIA19375.1"/>
    </source>
</evidence>
<feature type="compositionally biased region" description="Low complexity" evidence="11">
    <location>
        <begin position="1168"/>
        <end position="1191"/>
    </location>
</feature>
<dbReference type="InterPro" id="IPR000782">
    <property type="entry name" value="FAS1_domain"/>
</dbReference>
<dbReference type="InterPro" id="IPR029060">
    <property type="entry name" value="PIN-like_dom_sf"/>
</dbReference>
<dbReference type="InterPro" id="IPR022966">
    <property type="entry name" value="RNase_II/R_CS"/>
</dbReference>
<accession>A0ABY8UDD3</accession>
<keyword evidence="7" id="KW-0269">Exonuclease</keyword>
<dbReference type="PANTHER" id="PTHR23355">
    <property type="entry name" value="RIBONUCLEASE"/>
    <property type="match status" value="1"/>
</dbReference>
<comment type="similarity">
    <text evidence="2 10">Belongs to the RNR ribonuclease family.</text>
</comment>
<dbReference type="SUPFAM" id="SSF88723">
    <property type="entry name" value="PIN domain-like"/>
    <property type="match status" value="1"/>
</dbReference>
<dbReference type="Gene3D" id="2.40.50.700">
    <property type="match status" value="1"/>
</dbReference>
<dbReference type="Gene3D" id="3.40.50.1010">
    <property type="entry name" value="5'-nuclease"/>
    <property type="match status" value="1"/>
</dbReference>
<keyword evidence="3" id="KW-0698">rRNA processing</keyword>
<dbReference type="SUPFAM" id="SSF50249">
    <property type="entry name" value="Nucleic acid-binding proteins"/>
    <property type="match status" value="3"/>
</dbReference>
<evidence type="ECO:0000256" key="5">
    <source>
        <dbReference type="ARBA" id="ARBA00022801"/>
    </source>
</evidence>
<evidence type="ECO:0000256" key="10">
    <source>
        <dbReference type="RuleBase" id="RU003901"/>
    </source>
</evidence>
<evidence type="ECO:0000256" key="6">
    <source>
        <dbReference type="ARBA" id="ARBA00022835"/>
    </source>
</evidence>
<dbReference type="Pfam" id="PF13638">
    <property type="entry name" value="PIN_4"/>
    <property type="match status" value="1"/>
</dbReference>
<dbReference type="Pfam" id="PF00773">
    <property type="entry name" value="RNB"/>
    <property type="match status" value="1"/>
</dbReference>
<evidence type="ECO:0000256" key="8">
    <source>
        <dbReference type="ARBA" id="ARBA00022884"/>
    </source>
</evidence>
<dbReference type="InterPro" id="IPR012340">
    <property type="entry name" value="NA-bd_OB-fold"/>
</dbReference>
<protein>
    <recommendedName>
        <fullName evidence="12">FAS1 domain-containing protein</fullName>
    </recommendedName>
</protein>
<dbReference type="Pfam" id="PF02469">
    <property type="entry name" value="Fasciclin"/>
    <property type="match status" value="1"/>
</dbReference>
<dbReference type="InterPro" id="IPR041505">
    <property type="entry name" value="Dis3_CSD2"/>
</dbReference>
<dbReference type="InterPro" id="IPR002716">
    <property type="entry name" value="PIN_dom"/>
</dbReference>
<evidence type="ECO:0000256" key="7">
    <source>
        <dbReference type="ARBA" id="ARBA00022839"/>
    </source>
</evidence>
<keyword evidence="6" id="KW-0271">Exosome</keyword>
<evidence type="ECO:0000313" key="14">
    <source>
        <dbReference type="Proteomes" id="UP001244341"/>
    </source>
</evidence>
<comment type="subcellular location">
    <subcellularLocation>
        <location evidence="1">Nucleus</location>
    </subcellularLocation>
</comment>
<feature type="region of interest" description="Disordered" evidence="11">
    <location>
        <begin position="328"/>
        <end position="357"/>
    </location>
</feature>
<dbReference type="CDD" id="cd09862">
    <property type="entry name" value="PIN_Rrp44-like"/>
    <property type="match status" value="1"/>
</dbReference>
<dbReference type="PROSITE" id="PS50213">
    <property type="entry name" value="FAS1"/>
    <property type="match status" value="1"/>
</dbReference>
<evidence type="ECO:0000256" key="4">
    <source>
        <dbReference type="ARBA" id="ARBA00022722"/>
    </source>
</evidence>
<evidence type="ECO:0000256" key="11">
    <source>
        <dbReference type="SAM" id="MobiDB-lite"/>
    </source>
</evidence>
<feature type="compositionally biased region" description="Low complexity" evidence="11">
    <location>
        <begin position="1304"/>
        <end position="1361"/>
    </location>
</feature>
<evidence type="ECO:0000256" key="2">
    <source>
        <dbReference type="ARBA" id="ARBA00005785"/>
    </source>
</evidence>
<organism evidence="13 14">
    <name type="scientific">Tetradesmus obliquus</name>
    <name type="common">Green alga</name>
    <name type="synonym">Acutodesmus obliquus</name>
    <dbReference type="NCBI Taxonomy" id="3088"/>
    <lineage>
        <taxon>Eukaryota</taxon>
        <taxon>Viridiplantae</taxon>
        <taxon>Chlorophyta</taxon>
        <taxon>core chlorophytes</taxon>
        <taxon>Chlorophyceae</taxon>
        <taxon>CS clade</taxon>
        <taxon>Sphaeropleales</taxon>
        <taxon>Scenedesmaceae</taxon>
        <taxon>Tetradesmus</taxon>
    </lineage>
</organism>
<dbReference type="InterPro" id="IPR050180">
    <property type="entry name" value="RNR_Ribonuclease"/>
</dbReference>
<feature type="region of interest" description="Disordered" evidence="11">
    <location>
        <begin position="1150"/>
        <end position="1275"/>
    </location>
</feature>
<gene>
    <name evidence="13" type="ORF">OEZ85_004000</name>
</gene>
<dbReference type="InterPro" id="IPR001900">
    <property type="entry name" value="RNase_II/R"/>
</dbReference>
<dbReference type="EMBL" id="CP126217">
    <property type="protein sequence ID" value="WIA19375.1"/>
    <property type="molecule type" value="Genomic_DNA"/>
</dbReference>
<reference evidence="13 14" key="1">
    <citation type="submission" date="2023-05" db="EMBL/GenBank/DDBJ databases">
        <title>A 100% complete, gapless, phased diploid assembly of the Scenedesmus obliquus UTEX 3031 genome.</title>
        <authorList>
            <person name="Biondi T.C."/>
            <person name="Hanschen E.R."/>
            <person name="Kwon T."/>
            <person name="Eng W."/>
            <person name="Kruse C.P.S."/>
            <person name="Koehler S.I."/>
            <person name="Kunde Y."/>
            <person name="Gleasner C.D."/>
            <person name="You Mak K.T."/>
            <person name="Polle J."/>
            <person name="Hovde B.T."/>
            <person name="Starkenburg S.R."/>
        </authorList>
    </citation>
    <scope>NUCLEOTIDE SEQUENCE [LARGE SCALE GENOMIC DNA]</scope>
    <source>
        <strain evidence="13 14">DOE0152z</strain>
    </source>
</reference>
<proteinExistence type="inferred from homology"/>
<keyword evidence="8" id="KW-0694">RNA-binding</keyword>
<feature type="compositionally biased region" description="Low complexity" evidence="11">
    <location>
        <begin position="1221"/>
        <end position="1275"/>
    </location>
</feature>
<dbReference type="SMART" id="SM00955">
    <property type="entry name" value="RNB"/>
    <property type="match status" value="1"/>
</dbReference>